<dbReference type="AlphaFoldDB" id="A0AAD1NXA4"/>
<dbReference type="Proteomes" id="UP000825072">
    <property type="component" value="Chromosome 1"/>
</dbReference>
<evidence type="ECO:0000256" key="2">
    <source>
        <dbReference type="SAM" id="MobiDB-lite"/>
    </source>
</evidence>
<dbReference type="EMBL" id="AP024747">
    <property type="protein sequence ID" value="BCY26511.1"/>
    <property type="molecule type" value="Genomic_DNA"/>
</dbReference>
<comment type="similarity">
    <text evidence="1">Belongs to the glycosyl hydrolase 2 family.</text>
</comment>
<evidence type="ECO:0000313" key="5">
    <source>
        <dbReference type="Proteomes" id="UP000825072"/>
    </source>
</evidence>
<dbReference type="GO" id="GO:0030246">
    <property type="term" value="F:carbohydrate binding"/>
    <property type="evidence" value="ECO:0007669"/>
    <property type="project" value="TreeGrafter"/>
</dbReference>
<feature type="region of interest" description="Disordered" evidence="2">
    <location>
        <begin position="101"/>
        <end position="127"/>
    </location>
</feature>
<dbReference type="GO" id="GO:0005975">
    <property type="term" value="P:carbohydrate metabolic process"/>
    <property type="evidence" value="ECO:0007669"/>
    <property type="project" value="InterPro"/>
</dbReference>
<dbReference type="GO" id="GO:0019391">
    <property type="term" value="P:glucuronoside catabolic process"/>
    <property type="evidence" value="ECO:0007669"/>
    <property type="project" value="TreeGrafter"/>
</dbReference>
<proteinExistence type="inferred from homology"/>
<dbReference type="Pfam" id="PF02836">
    <property type="entry name" value="Glyco_hydro_2_C"/>
    <property type="match status" value="1"/>
</dbReference>
<reference evidence="4" key="1">
    <citation type="submission" date="2021-06" db="EMBL/GenBank/DDBJ databases">
        <title>Genome sequence of Cutibacterium modestum strain KB17-24694.</title>
        <authorList>
            <person name="Dekio I."/>
            <person name="Asahina A."/>
            <person name="Nishida M."/>
        </authorList>
    </citation>
    <scope>NUCLEOTIDE SEQUENCE</scope>
    <source>
        <strain evidence="4">KB17-24694</strain>
    </source>
</reference>
<dbReference type="PANTHER" id="PTHR10066">
    <property type="entry name" value="BETA-GLUCURONIDASE"/>
    <property type="match status" value="1"/>
</dbReference>
<evidence type="ECO:0000256" key="1">
    <source>
        <dbReference type="ARBA" id="ARBA00007401"/>
    </source>
</evidence>
<dbReference type="PANTHER" id="PTHR10066:SF67">
    <property type="entry name" value="BETA-GLUCURONIDASE"/>
    <property type="match status" value="1"/>
</dbReference>
<protein>
    <recommendedName>
        <fullName evidence="3">Glycoside hydrolase family 2 catalytic domain-containing protein</fullName>
    </recommendedName>
</protein>
<organism evidence="4 5">
    <name type="scientific">Cutibacterium modestum</name>
    <dbReference type="NCBI Taxonomy" id="2559073"/>
    <lineage>
        <taxon>Bacteria</taxon>
        <taxon>Bacillati</taxon>
        <taxon>Actinomycetota</taxon>
        <taxon>Actinomycetes</taxon>
        <taxon>Propionibacteriales</taxon>
        <taxon>Propionibacteriaceae</taxon>
        <taxon>Cutibacterium</taxon>
    </lineage>
</organism>
<gene>
    <name evidence="4" type="ORF">KB1_25010</name>
</gene>
<dbReference type="Gene3D" id="3.20.20.80">
    <property type="entry name" value="Glycosidases"/>
    <property type="match status" value="1"/>
</dbReference>
<accession>A0AAD1NXA4</accession>
<feature type="domain" description="Glycoside hydrolase family 2 catalytic" evidence="3">
    <location>
        <begin position="11"/>
        <end position="43"/>
    </location>
</feature>
<evidence type="ECO:0000313" key="4">
    <source>
        <dbReference type="EMBL" id="BCY26511.1"/>
    </source>
</evidence>
<name>A0AAD1NXA4_9ACTN</name>
<dbReference type="GO" id="GO:0004566">
    <property type="term" value="F:beta-glucuronidase activity"/>
    <property type="evidence" value="ECO:0007669"/>
    <property type="project" value="TreeGrafter"/>
</dbReference>
<dbReference type="InterPro" id="IPR006103">
    <property type="entry name" value="Glyco_hydro_2_cat"/>
</dbReference>
<evidence type="ECO:0000259" key="3">
    <source>
        <dbReference type="Pfam" id="PF02836"/>
    </source>
</evidence>
<sequence length="127" mass="14116">MDRGKLAAHPHYTYSEHILDYADRHGLLVIDETPVEVLKMNERVFDSFDAVIGEQIWNFADFAITNGTMRIGGNRKGLHPGSPAQVGRAPVPQEVARYRGMIPAHSQSSAHESKCPYAHPRSGRLPV</sequence>